<dbReference type="Gene3D" id="2.60.40.10">
    <property type="entry name" value="Immunoglobulins"/>
    <property type="match status" value="1"/>
</dbReference>
<evidence type="ECO:0000256" key="2">
    <source>
        <dbReference type="SAM" id="MobiDB-lite"/>
    </source>
</evidence>
<feature type="domain" description="Fibronectin type-III" evidence="4">
    <location>
        <begin position="508"/>
        <end position="609"/>
    </location>
</feature>
<accession>A0A2V5K9S5</accession>
<dbReference type="InterPro" id="IPR017853">
    <property type="entry name" value="GH"/>
</dbReference>
<dbReference type="SUPFAM" id="SSF51445">
    <property type="entry name" value="(Trans)glycosidases"/>
    <property type="match status" value="1"/>
</dbReference>
<name>A0A2V5K9S5_9BACL</name>
<dbReference type="InterPro" id="IPR003305">
    <property type="entry name" value="CenC_carb-bd"/>
</dbReference>
<feature type="signal peptide" evidence="3">
    <location>
        <begin position="1"/>
        <end position="26"/>
    </location>
</feature>
<protein>
    <recommendedName>
        <fullName evidence="4">Fibronectin type-III domain-containing protein</fullName>
    </recommendedName>
</protein>
<dbReference type="PROSITE" id="PS51318">
    <property type="entry name" value="TAT"/>
    <property type="match status" value="1"/>
</dbReference>
<dbReference type="InterPro" id="IPR003961">
    <property type="entry name" value="FN3_dom"/>
</dbReference>
<feature type="region of interest" description="Disordered" evidence="2">
    <location>
        <begin position="988"/>
        <end position="1008"/>
    </location>
</feature>
<dbReference type="SUPFAM" id="SSF49265">
    <property type="entry name" value="Fibronectin type III"/>
    <property type="match status" value="1"/>
</dbReference>
<comment type="caution">
    <text evidence="5">The sequence shown here is derived from an EMBL/GenBank/DDBJ whole genome shotgun (WGS) entry which is preliminary data.</text>
</comment>
<gene>
    <name evidence="5" type="ORF">DLM86_04550</name>
</gene>
<dbReference type="InterPro" id="IPR036116">
    <property type="entry name" value="FN3_sf"/>
</dbReference>
<organism evidence="5 6">
    <name type="scientific">Paenibacillus flagellatus</name>
    <dbReference type="NCBI Taxonomy" id="2211139"/>
    <lineage>
        <taxon>Bacteria</taxon>
        <taxon>Bacillati</taxon>
        <taxon>Bacillota</taxon>
        <taxon>Bacilli</taxon>
        <taxon>Bacillales</taxon>
        <taxon>Paenibacillaceae</taxon>
        <taxon>Paenibacillus</taxon>
    </lineage>
</organism>
<dbReference type="Pfam" id="PF02018">
    <property type="entry name" value="CBM_4_9"/>
    <property type="match status" value="1"/>
</dbReference>
<feature type="chain" id="PRO_5038618157" description="Fibronectin type-III domain-containing protein" evidence="3">
    <location>
        <begin position="27"/>
        <end position="1182"/>
    </location>
</feature>
<sequence length="1182" mass="128616">MMIRRTFVKGLILCVAAALLAVWVPAADRAEANSTVGIALKNSEKSYDGTTLGMGGTVIPFGFHPSWLARDFNEDDLATLLTYFKKTGATVARLWVDGAWWEPVNDNADETVMNDAGFTWNSREMESLYKYVQGFKDAGVDLYVCLMSDDPKYMYPWLIAANTLGTSPNAGKYGEYAEHLAALVKQLVVVKGFTNVKYVSFNGEPNNFFFTPPGITKLDHYKATMTAVRNRLASENLLAYVKLIGPDISYADHDTSDWLNDLATNIPDSLDAYSIHSGQSKPDATSGAYYNLISGLISDIRARDPAAADKPFMVTDYTPTGTVRRAEDGLNAVALVANGLRAGASEFGRWTFAEDIWTWPFLANQTSTSFGDYGYGIVGSKQENFTPRPVYKATALLYKLVPKGSTTYKATTSNEAVIPAIVRTAGGNHTIIVVNWSDTAADATFTLDTPIGTTFRKYKFAPAELNTVDKFGEIPASFATKTVNGTTFTDTIPANTVYFYSDIADGTAPGQPTGLTAASPNFKQVRLQWTAVSDPDVAYYRVYRSETANFAPSLANKVGEIWIKPGGAPAFNDKNVDQGKTYYYKVSAVDGMENEGAASGQASVTVASESYTQTLTVTDSPDGYYEIDADFENGYKARLYKKAGVIGWVQDKLGYTRTNLNSEQYSLPMVFKYSSGAYTDKAVNGGAESGTTGPDGWSTWTDQGGVFTWDASVKHSGSRSLKIDNALPNTNSLFYQQTTNVIPGKEYVLSYWIKTNQVSGNADSGRGAYVNVQFLDSNGAILSSIGGFDAQSNTGTNDWTYFSSRMTAPPGTVTVQIGTMLYGNNGTAWFDDIRFEEQPDIAISGQRTLAYYEADSVTYNNISPSRKQIVTVVGNETLTYDFYSDRIEMKVAGPNAGGYYIEDGGIVQRNTAFAFWSDGTETALSDTFAGTQVAKNVSGVELYQPPSAQTVCYEFGSAKPVTVTNAIRFRGYYPRFQVNSGETFTLKFPKKRSNPNGGAEAGTTAPSGWTTWNQSGNVSFVWDASTAHWGSRSLKTTNTSADNSAWYAQVDQPNIANTYRWSSWIKTSGVASTVGQGAYLSVEAKDASYNVLAVYRTPFVTGTTDWKRYEIEFNLPEGTEHLLVEGNLYGASGTAWFDDLELNYADTGIHNAGAEYGSGGSPAGWATWTTGGTPFVWDTTTA</sequence>
<keyword evidence="1" id="KW-0378">Hydrolase</keyword>
<dbReference type="InterPro" id="IPR013783">
    <property type="entry name" value="Ig-like_fold"/>
</dbReference>
<dbReference type="InterPro" id="IPR008979">
    <property type="entry name" value="Galactose-bd-like_sf"/>
</dbReference>
<dbReference type="GO" id="GO:0016798">
    <property type="term" value="F:hydrolase activity, acting on glycosyl bonds"/>
    <property type="evidence" value="ECO:0007669"/>
    <property type="project" value="InterPro"/>
</dbReference>
<evidence type="ECO:0000256" key="1">
    <source>
        <dbReference type="ARBA" id="ARBA00022801"/>
    </source>
</evidence>
<dbReference type="InterPro" id="IPR006311">
    <property type="entry name" value="TAT_signal"/>
</dbReference>
<proteinExistence type="predicted"/>
<dbReference type="PROSITE" id="PS50853">
    <property type="entry name" value="FN3"/>
    <property type="match status" value="1"/>
</dbReference>
<evidence type="ECO:0000313" key="5">
    <source>
        <dbReference type="EMBL" id="PYI56261.1"/>
    </source>
</evidence>
<dbReference type="Proteomes" id="UP000247476">
    <property type="component" value="Unassembled WGS sequence"/>
</dbReference>
<dbReference type="CDD" id="cd00063">
    <property type="entry name" value="FN3"/>
    <property type="match status" value="1"/>
</dbReference>
<dbReference type="SMART" id="SM00060">
    <property type="entry name" value="FN3"/>
    <property type="match status" value="1"/>
</dbReference>
<keyword evidence="3" id="KW-0732">Signal</keyword>
<dbReference type="EMBL" id="QJVJ01000002">
    <property type="protein sequence ID" value="PYI56261.1"/>
    <property type="molecule type" value="Genomic_DNA"/>
</dbReference>
<keyword evidence="6" id="KW-1185">Reference proteome</keyword>
<evidence type="ECO:0000256" key="3">
    <source>
        <dbReference type="SAM" id="SignalP"/>
    </source>
</evidence>
<dbReference type="SUPFAM" id="SSF49785">
    <property type="entry name" value="Galactose-binding domain-like"/>
    <property type="match status" value="2"/>
</dbReference>
<reference evidence="5 6" key="1">
    <citation type="submission" date="2018-05" db="EMBL/GenBank/DDBJ databases">
        <title>Paenibacillus flagellatus sp. nov., isolated from selenium mineral soil.</title>
        <authorList>
            <person name="Dai X."/>
        </authorList>
    </citation>
    <scope>NUCLEOTIDE SEQUENCE [LARGE SCALE GENOMIC DNA]</scope>
    <source>
        <strain evidence="5 6">DXL2</strain>
    </source>
</reference>
<evidence type="ECO:0000259" key="4">
    <source>
        <dbReference type="PROSITE" id="PS50853"/>
    </source>
</evidence>
<dbReference type="Gene3D" id="2.60.120.260">
    <property type="entry name" value="Galactose-binding domain-like"/>
    <property type="match status" value="2"/>
</dbReference>
<evidence type="ECO:0000313" key="6">
    <source>
        <dbReference type="Proteomes" id="UP000247476"/>
    </source>
</evidence>
<dbReference type="AlphaFoldDB" id="A0A2V5K9S5"/>